<keyword evidence="2" id="KW-0067">ATP-binding</keyword>
<dbReference type="PANTHER" id="PTHR27005:SF283">
    <property type="entry name" value="OS02G0633066 PROTEIN"/>
    <property type="match status" value="1"/>
</dbReference>
<organism evidence="4 5">
    <name type="scientific">Heracleum sosnowskyi</name>
    <dbReference type="NCBI Taxonomy" id="360622"/>
    <lineage>
        <taxon>Eukaryota</taxon>
        <taxon>Viridiplantae</taxon>
        <taxon>Streptophyta</taxon>
        <taxon>Embryophyta</taxon>
        <taxon>Tracheophyta</taxon>
        <taxon>Spermatophyta</taxon>
        <taxon>Magnoliopsida</taxon>
        <taxon>eudicotyledons</taxon>
        <taxon>Gunneridae</taxon>
        <taxon>Pentapetalae</taxon>
        <taxon>asterids</taxon>
        <taxon>campanulids</taxon>
        <taxon>Apiales</taxon>
        <taxon>Apiaceae</taxon>
        <taxon>Apioideae</taxon>
        <taxon>apioid superclade</taxon>
        <taxon>Tordylieae</taxon>
        <taxon>Tordyliinae</taxon>
        <taxon>Heracleum</taxon>
    </lineage>
</organism>
<dbReference type="InterPro" id="IPR045274">
    <property type="entry name" value="WAK-like"/>
</dbReference>
<dbReference type="EMBL" id="JAUIZM010000002">
    <property type="protein sequence ID" value="KAK1398200.1"/>
    <property type="molecule type" value="Genomic_DNA"/>
</dbReference>
<gene>
    <name evidence="4" type="ORF">POM88_008063</name>
</gene>
<accession>A0AAD8J976</accession>
<feature type="domain" description="Serine-threonine/tyrosine-protein kinase catalytic" evidence="3">
    <location>
        <begin position="30"/>
        <end position="77"/>
    </location>
</feature>
<dbReference type="SUPFAM" id="SSF56112">
    <property type="entry name" value="Protein kinase-like (PK-like)"/>
    <property type="match status" value="1"/>
</dbReference>
<reference evidence="4" key="2">
    <citation type="submission" date="2023-05" db="EMBL/GenBank/DDBJ databases">
        <authorList>
            <person name="Schelkunov M.I."/>
        </authorList>
    </citation>
    <scope>NUCLEOTIDE SEQUENCE</scope>
    <source>
        <strain evidence="4">Hsosn_3</strain>
        <tissue evidence="4">Leaf</tissue>
    </source>
</reference>
<dbReference type="Gene3D" id="1.10.510.10">
    <property type="entry name" value="Transferase(Phosphotransferase) domain 1"/>
    <property type="match status" value="1"/>
</dbReference>
<proteinExistence type="predicted"/>
<keyword evidence="4" id="KW-0418">Kinase</keyword>
<dbReference type="PANTHER" id="PTHR27005">
    <property type="entry name" value="WALL-ASSOCIATED RECEPTOR KINASE-LIKE 21"/>
    <property type="match status" value="1"/>
</dbReference>
<dbReference type="GO" id="GO:0005524">
    <property type="term" value="F:ATP binding"/>
    <property type="evidence" value="ECO:0007669"/>
    <property type="project" value="UniProtKB-KW"/>
</dbReference>
<keyword evidence="1" id="KW-0547">Nucleotide-binding</keyword>
<dbReference type="GO" id="GO:0004674">
    <property type="term" value="F:protein serine/threonine kinase activity"/>
    <property type="evidence" value="ECO:0007669"/>
    <property type="project" value="TreeGrafter"/>
</dbReference>
<evidence type="ECO:0000256" key="1">
    <source>
        <dbReference type="ARBA" id="ARBA00022741"/>
    </source>
</evidence>
<sequence length="121" mass="13912">MSSWPTFYSMIVIWPKFQILDKNQVTTLVQGTLGYLDPEYFHSGRLTDKSDVYNFGVVLAELLTWRKPICIEISPKDVNLATYFITSLNENRIFQILEPRVVKEGTVDQLETAAQLVKEVP</sequence>
<evidence type="ECO:0000313" key="4">
    <source>
        <dbReference type="EMBL" id="KAK1398200.1"/>
    </source>
</evidence>
<dbReference type="Pfam" id="PF07714">
    <property type="entry name" value="PK_Tyr_Ser-Thr"/>
    <property type="match status" value="1"/>
</dbReference>
<dbReference type="Proteomes" id="UP001237642">
    <property type="component" value="Unassembled WGS sequence"/>
</dbReference>
<dbReference type="GO" id="GO:0007166">
    <property type="term" value="P:cell surface receptor signaling pathway"/>
    <property type="evidence" value="ECO:0007669"/>
    <property type="project" value="InterPro"/>
</dbReference>
<name>A0AAD8J976_9APIA</name>
<keyword evidence="5" id="KW-1185">Reference proteome</keyword>
<dbReference type="GO" id="GO:0005886">
    <property type="term" value="C:plasma membrane"/>
    <property type="evidence" value="ECO:0007669"/>
    <property type="project" value="TreeGrafter"/>
</dbReference>
<evidence type="ECO:0000313" key="5">
    <source>
        <dbReference type="Proteomes" id="UP001237642"/>
    </source>
</evidence>
<dbReference type="InterPro" id="IPR011009">
    <property type="entry name" value="Kinase-like_dom_sf"/>
</dbReference>
<keyword evidence="4" id="KW-0808">Transferase</keyword>
<dbReference type="InterPro" id="IPR001245">
    <property type="entry name" value="Ser-Thr/Tyr_kinase_cat_dom"/>
</dbReference>
<dbReference type="AlphaFoldDB" id="A0AAD8J976"/>
<reference evidence="4" key="1">
    <citation type="submission" date="2023-02" db="EMBL/GenBank/DDBJ databases">
        <title>Genome of toxic invasive species Heracleum sosnowskyi carries increased number of genes despite the absence of recent whole-genome duplications.</title>
        <authorList>
            <person name="Schelkunov M."/>
            <person name="Shtratnikova V."/>
            <person name="Makarenko M."/>
            <person name="Klepikova A."/>
            <person name="Omelchenko D."/>
            <person name="Novikova G."/>
            <person name="Obukhova E."/>
            <person name="Bogdanov V."/>
            <person name="Penin A."/>
            <person name="Logacheva M."/>
        </authorList>
    </citation>
    <scope>NUCLEOTIDE SEQUENCE</scope>
    <source>
        <strain evidence="4">Hsosn_3</strain>
        <tissue evidence="4">Leaf</tissue>
    </source>
</reference>
<protein>
    <submittedName>
        <fullName evidence="4">Protein kinase domain-containing protein</fullName>
    </submittedName>
</protein>
<comment type="caution">
    <text evidence="4">The sequence shown here is derived from an EMBL/GenBank/DDBJ whole genome shotgun (WGS) entry which is preliminary data.</text>
</comment>
<evidence type="ECO:0000256" key="2">
    <source>
        <dbReference type="ARBA" id="ARBA00022840"/>
    </source>
</evidence>
<evidence type="ECO:0000259" key="3">
    <source>
        <dbReference type="Pfam" id="PF07714"/>
    </source>
</evidence>